<comment type="caution">
    <text evidence="2">The sequence shown here is derived from an EMBL/GenBank/DDBJ whole genome shotgun (WGS) entry which is preliminary data.</text>
</comment>
<sequence>MRIAPRRDVSSRNSATPRVPRSTSHSSIPVRTFKNTRARSWGKRERGLASTPLSPTCTANINVHNYCRQVHDVNVHEPRRQQSTTTSWPPTQTEQQQVLFQFTTHPALHLLKPRNHTMHSTHPTHTGLTTAATTTMHMIRMDPKSTR</sequence>
<dbReference type="Proteomes" id="UP000652761">
    <property type="component" value="Unassembled WGS sequence"/>
</dbReference>
<dbReference type="EMBL" id="NMUH01015462">
    <property type="protein sequence ID" value="MQM23226.1"/>
    <property type="molecule type" value="Genomic_DNA"/>
</dbReference>
<organism evidence="2 3">
    <name type="scientific">Colocasia esculenta</name>
    <name type="common">Wild taro</name>
    <name type="synonym">Arum esculentum</name>
    <dbReference type="NCBI Taxonomy" id="4460"/>
    <lineage>
        <taxon>Eukaryota</taxon>
        <taxon>Viridiplantae</taxon>
        <taxon>Streptophyta</taxon>
        <taxon>Embryophyta</taxon>
        <taxon>Tracheophyta</taxon>
        <taxon>Spermatophyta</taxon>
        <taxon>Magnoliopsida</taxon>
        <taxon>Liliopsida</taxon>
        <taxon>Araceae</taxon>
        <taxon>Aroideae</taxon>
        <taxon>Colocasieae</taxon>
        <taxon>Colocasia</taxon>
    </lineage>
</organism>
<accession>A0A843XVB5</accession>
<feature type="compositionally biased region" description="Low complexity" evidence="1">
    <location>
        <begin position="81"/>
        <end position="93"/>
    </location>
</feature>
<name>A0A843XVB5_COLES</name>
<reference evidence="2" key="1">
    <citation type="submission" date="2017-07" db="EMBL/GenBank/DDBJ databases">
        <title>Taro Niue Genome Assembly and Annotation.</title>
        <authorList>
            <person name="Atibalentja N."/>
            <person name="Keating K."/>
            <person name="Fields C.J."/>
        </authorList>
    </citation>
    <scope>NUCLEOTIDE SEQUENCE</scope>
    <source>
        <strain evidence="2">Niue_2</strain>
        <tissue evidence="2">Leaf</tissue>
    </source>
</reference>
<protein>
    <submittedName>
        <fullName evidence="2">Uncharacterized protein</fullName>
    </submittedName>
</protein>
<feature type="region of interest" description="Disordered" evidence="1">
    <location>
        <begin position="1"/>
        <end position="27"/>
    </location>
</feature>
<feature type="non-terminal residue" evidence="2">
    <location>
        <position position="147"/>
    </location>
</feature>
<feature type="compositionally biased region" description="Basic and acidic residues" evidence="1">
    <location>
        <begin position="1"/>
        <end position="10"/>
    </location>
</feature>
<feature type="region of interest" description="Disordered" evidence="1">
    <location>
        <begin position="74"/>
        <end position="93"/>
    </location>
</feature>
<evidence type="ECO:0000313" key="3">
    <source>
        <dbReference type="Proteomes" id="UP000652761"/>
    </source>
</evidence>
<proteinExistence type="predicted"/>
<evidence type="ECO:0000256" key="1">
    <source>
        <dbReference type="SAM" id="MobiDB-lite"/>
    </source>
</evidence>
<evidence type="ECO:0000313" key="2">
    <source>
        <dbReference type="EMBL" id="MQM23226.1"/>
    </source>
</evidence>
<feature type="compositionally biased region" description="Polar residues" evidence="1">
    <location>
        <begin position="11"/>
        <end position="27"/>
    </location>
</feature>
<keyword evidence="3" id="KW-1185">Reference proteome</keyword>
<dbReference type="AlphaFoldDB" id="A0A843XVB5"/>
<gene>
    <name evidence="2" type="ORF">Taro_056289</name>
</gene>